<dbReference type="NCBIfam" id="TIGR02595">
    <property type="entry name" value="PEP_CTERM"/>
    <property type="match status" value="1"/>
</dbReference>
<dbReference type="AlphaFoldDB" id="A0A3B0VS70"/>
<reference evidence="2" key="1">
    <citation type="submission" date="2018-06" db="EMBL/GenBank/DDBJ databases">
        <authorList>
            <person name="Zhirakovskaya E."/>
        </authorList>
    </citation>
    <scope>NUCLEOTIDE SEQUENCE</scope>
</reference>
<dbReference type="InterPro" id="IPR008979">
    <property type="entry name" value="Galactose-bd-like_sf"/>
</dbReference>
<dbReference type="InterPro" id="IPR013424">
    <property type="entry name" value="Ice-binding_C"/>
</dbReference>
<name>A0A3B0VS70_9ZZZZ</name>
<evidence type="ECO:0000313" key="2">
    <source>
        <dbReference type="EMBL" id="VAW45771.1"/>
    </source>
</evidence>
<organism evidence="2">
    <name type="scientific">hydrothermal vent metagenome</name>
    <dbReference type="NCBI Taxonomy" id="652676"/>
    <lineage>
        <taxon>unclassified sequences</taxon>
        <taxon>metagenomes</taxon>
        <taxon>ecological metagenomes</taxon>
    </lineage>
</organism>
<accession>A0A3B0VS70</accession>
<sequence length="227" mass="25458">MKTLFSSFTIVAITLLNIGFVNASHQPQHISAKKVSTNNIFTITENSIIDDVIFDEMSYQSETGNWFTNSLWWQGAGTINIDLGGSFLIQDILIQVDYNDNYYIDYSLDDLNWSNLFTITPEDGEIAWGMDTMSSNELHNEYVTNIDFSAIEARYLRVSASAGEGDQIYYLSELQAFGTPTNTVQIQSQTVSPVPAPPSIILFGTGLIMLAGLQYRRKKQKDHSIVQ</sequence>
<dbReference type="EMBL" id="UOFC01000075">
    <property type="protein sequence ID" value="VAW45771.1"/>
    <property type="molecule type" value="Genomic_DNA"/>
</dbReference>
<dbReference type="SUPFAM" id="SSF49785">
    <property type="entry name" value="Galactose-binding domain-like"/>
    <property type="match status" value="1"/>
</dbReference>
<feature type="domain" description="F5/8 type C" evidence="1">
    <location>
        <begin position="23"/>
        <end position="179"/>
    </location>
</feature>
<dbReference type="InterPro" id="IPR000421">
    <property type="entry name" value="FA58C"/>
</dbReference>
<proteinExistence type="predicted"/>
<gene>
    <name evidence="2" type="ORF">MNBD_GAMMA03-433</name>
</gene>
<dbReference type="Gene3D" id="2.60.120.260">
    <property type="entry name" value="Galactose-binding domain-like"/>
    <property type="match status" value="1"/>
</dbReference>
<dbReference type="PROSITE" id="PS50022">
    <property type="entry name" value="FA58C_3"/>
    <property type="match status" value="1"/>
</dbReference>
<protein>
    <recommendedName>
        <fullName evidence="1">F5/8 type C domain-containing protein</fullName>
    </recommendedName>
</protein>
<evidence type="ECO:0000259" key="1">
    <source>
        <dbReference type="PROSITE" id="PS50022"/>
    </source>
</evidence>